<comment type="similarity">
    <text evidence="1">Belongs to the UPF0213 family.</text>
</comment>
<dbReference type="EMBL" id="JBHUHR010000038">
    <property type="protein sequence ID" value="MFD2035811.1"/>
    <property type="molecule type" value="Genomic_DNA"/>
</dbReference>
<comment type="caution">
    <text evidence="3">The sequence shown here is derived from an EMBL/GenBank/DDBJ whole genome shotgun (WGS) entry which is preliminary data.</text>
</comment>
<dbReference type="Pfam" id="PF01541">
    <property type="entry name" value="GIY-YIG"/>
    <property type="match status" value="1"/>
</dbReference>
<protein>
    <submittedName>
        <fullName evidence="3">GIY-YIG nuclease family protein</fullName>
    </submittedName>
</protein>
<dbReference type="RefSeq" id="WP_376886762.1">
    <property type="nucleotide sequence ID" value="NZ_JBHUHR010000038.1"/>
</dbReference>
<dbReference type="InterPro" id="IPR035901">
    <property type="entry name" value="GIY-YIG_endonuc_sf"/>
</dbReference>
<evidence type="ECO:0000313" key="4">
    <source>
        <dbReference type="Proteomes" id="UP001597361"/>
    </source>
</evidence>
<evidence type="ECO:0000313" key="3">
    <source>
        <dbReference type="EMBL" id="MFD2035811.1"/>
    </source>
</evidence>
<feature type="domain" description="GIY-YIG" evidence="2">
    <location>
        <begin position="1"/>
        <end position="76"/>
    </location>
</feature>
<proteinExistence type="inferred from homology"/>
<reference evidence="4" key="1">
    <citation type="journal article" date="2019" name="Int. J. Syst. Evol. Microbiol.">
        <title>The Global Catalogue of Microorganisms (GCM) 10K type strain sequencing project: providing services to taxonomists for standard genome sequencing and annotation.</title>
        <authorList>
            <consortium name="The Broad Institute Genomics Platform"/>
            <consortium name="The Broad Institute Genome Sequencing Center for Infectious Disease"/>
            <person name="Wu L."/>
            <person name="Ma J."/>
        </authorList>
    </citation>
    <scope>NUCLEOTIDE SEQUENCE [LARGE SCALE GENOMIC DNA]</scope>
    <source>
        <strain evidence="4">CGMCC 1.15180</strain>
    </source>
</reference>
<dbReference type="PANTHER" id="PTHR34477:SF1">
    <property type="entry name" value="UPF0213 PROTEIN YHBQ"/>
    <property type="match status" value="1"/>
</dbReference>
<dbReference type="SUPFAM" id="SSF82771">
    <property type="entry name" value="GIY-YIG endonuclease"/>
    <property type="match status" value="1"/>
</dbReference>
<dbReference type="InterPro" id="IPR000305">
    <property type="entry name" value="GIY-YIG_endonuc"/>
</dbReference>
<keyword evidence="4" id="KW-1185">Reference proteome</keyword>
<dbReference type="PROSITE" id="PS50164">
    <property type="entry name" value="GIY_YIG"/>
    <property type="match status" value="1"/>
</dbReference>
<evidence type="ECO:0000256" key="1">
    <source>
        <dbReference type="ARBA" id="ARBA00007435"/>
    </source>
</evidence>
<organism evidence="3 4">
    <name type="scientific">Belliella marina</name>
    <dbReference type="NCBI Taxonomy" id="1644146"/>
    <lineage>
        <taxon>Bacteria</taxon>
        <taxon>Pseudomonadati</taxon>
        <taxon>Bacteroidota</taxon>
        <taxon>Cytophagia</taxon>
        <taxon>Cytophagales</taxon>
        <taxon>Cyclobacteriaceae</taxon>
        <taxon>Belliella</taxon>
    </lineage>
</organism>
<gene>
    <name evidence="3" type="ORF">ACFSKL_13490</name>
</gene>
<dbReference type="InterPro" id="IPR050190">
    <property type="entry name" value="UPF0213_domain"/>
</dbReference>
<evidence type="ECO:0000259" key="2">
    <source>
        <dbReference type="PROSITE" id="PS50164"/>
    </source>
</evidence>
<dbReference type="PANTHER" id="PTHR34477">
    <property type="entry name" value="UPF0213 PROTEIN YHBQ"/>
    <property type="match status" value="1"/>
</dbReference>
<dbReference type="Gene3D" id="3.40.1440.10">
    <property type="entry name" value="GIY-YIG endonuclease"/>
    <property type="match status" value="1"/>
</dbReference>
<name>A0ABW4VNW2_9BACT</name>
<dbReference type="Proteomes" id="UP001597361">
    <property type="component" value="Unassembled WGS sequence"/>
</dbReference>
<accession>A0ABW4VNW2</accession>
<sequence>MYFLYILYFPKTDRYYIGSTDDLSSRLRHHNLGLTPSTKAGFPEWAMVLHEVLADRTAALKREREIKKKKSRKYIEWLIESQGSVGQIAPDAFGTPQFKNRTCLFFYK</sequence>